<gene>
    <name evidence="1" type="ORF">H312_00715</name>
</gene>
<reference evidence="1 2" key="2">
    <citation type="submission" date="2014-03" db="EMBL/GenBank/DDBJ databases">
        <title>The Genome Sequence of Anncaliia algerae insect isolate PRA339.</title>
        <authorList>
            <consortium name="The Broad Institute Genome Sequencing Platform"/>
            <consortium name="The Broad Institute Genome Sequencing Center for Infectious Disease"/>
            <person name="Cuomo C."/>
            <person name="Becnel J."/>
            <person name="Sanscrainte N."/>
            <person name="Walker B."/>
            <person name="Young S.K."/>
            <person name="Zeng Q."/>
            <person name="Gargeya S."/>
            <person name="Fitzgerald M."/>
            <person name="Haas B."/>
            <person name="Abouelleil A."/>
            <person name="Alvarado L."/>
            <person name="Arachchi H.M."/>
            <person name="Berlin A.M."/>
            <person name="Chapman S.B."/>
            <person name="Dewar J."/>
            <person name="Goldberg J."/>
            <person name="Griggs A."/>
            <person name="Gujja S."/>
            <person name="Hansen M."/>
            <person name="Howarth C."/>
            <person name="Imamovic A."/>
            <person name="Larimer J."/>
            <person name="McCowan C."/>
            <person name="Murphy C."/>
            <person name="Neiman D."/>
            <person name="Pearson M."/>
            <person name="Priest M."/>
            <person name="Roberts A."/>
            <person name="Saif S."/>
            <person name="Shea T."/>
            <person name="Sisk P."/>
            <person name="Sykes S."/>
            <person name="Wortman J."/>
            <person name="Nusbaum C."/>
            <person name="Birren B."/>
        </authorList>
    </citation>
    <scope>NUCLEOTIDE SEQUENCE [LARGE SCALE GENOMIC DNA]</scope>
    <source>
        <strain evidence="1 2">PRA339</strain>
    </source>
</reference>
<evidence type="ECO:0000313" key="1">
    <source>
        <dbReference type="EMBL" id="KCZ81816.1"/>
    </source>
</evidence>
<organism evidence="1 2">
    <name type="scientific">Anncaliia algerae PRA339</name>
    <dbReference type="NCBI Taxonomy" id="1288291"/>
    <lineage>
        <taxon>Eukaryota</taxon>
        <taxon>Fungi</taxon>
        <taxon>Fungi incertae sedis</taxon>
        <taxon>Microsporidia</taxon>
        <taxon>Tubulinosematoidea</taxon>
        <taxon>Tubulinosematidae</taxon>
        <taxon>Anncaliia</taxon>
    </lineage>
</organism>
<dbReference type="InterPro" id="IPR031513">
    <property type="entry name" value="MICSWaP"/>
</dbReference>
<dbReference type="EMBL" id="KK365136">
    <property type="protein sequence ID" value="KCZ81816.1"/>
    <property type="molecule type" value="Genomic_DNA"/>
</dbReference>
<name>A0A059F4B7_9MICR</name>
<dbReference type="Proteomes" id="UP000030655">
    <property type="component" value="Unassembled WGS sequence"/>
</dbReference>
<reference evidence="2" key="1">
    <citation type="submission" date="2013-02" db="EMBL/GenBank/DDBJ databases">
        <authorList>
            <consortium name="The Broad Institute Genome Sequencing Platform"/>
            <person name="Cuomo C."/>
            <person name="Becnel J."/>
            <person name="Sanscrainte N."/>
            <person name="Walker B."/>
            <person name="Young S.K."/>
            <person name="Zeng Q."/>
            <person name="Gargeya S."/>
            <person name="Fitzgerald M."/>
            <person name="Haas B."/>
            <person name="Abouelleil A."/>
            <person name="Alvarado L."/>
            <person name="Arachchi H.M."/>
            <person name="Berlin A.M."/>
            <person name="Chapman S.B."/>
            <person name="Dewar J."/>
            <person name="Goldberg J."/>
            <person name="Griggs A."/>
            <person name="Gujja S."/>
            <person name="Hansen M."/>
            <person name="Howarth C."/>
            <person name="Imamovic A."/>
            <person name="Larimer J."/>
            <person name="McCowan C."/>
            <person name="Murphy C."/>
            <person name="Neiman D."/>
            <person name="Pearson M."/>
            <person name="Priest M."/>
            <person name="Roberts A."/>
            <person name="Saif S."/>
            <person name="Shea T."/>
            <person name="Sisk P."/>
            <person name="Sykes S."/>
            <person name="Wortman J."/>
            <person name="Nusbaum C."/>
            <person name="Birren B."/>
        </authorList>
    </citation>
    <scope>NUCLEOTIDE SEQUENCE [LARGE SCALE GENOMIC DNA]</scope>
    <source>
        <strain evidence="2">PRA339</strain>
    </source>
</reference>
<dbReference type="HOGENOM" id="CLU_111190_0_0_1"/>
<sequence>MLKMLVFLLEYAYSRETAKKVVNVRFLMSENLRQKYLAKGYEIEDKILKFTDELEKTLDKDLLSLETPMTIKFVPSFSTELPPGVDLDKCGTDMIELGDKLNFINEDDSLSSAIAIFSCKSDPYNNTFEVSGLKVPYITHTLTTECTTRTLIFAETEQPKLKAVVTTALIKAAGVLMKNPLIFEEVNDGDNGVTYEIRVNSGVIESLASNECFYSP</sequence>
<dbReference type="VEuPathDB" id="MicrosporidiaDB:H312_00715"/>
<dbReference type="Pfam" id="PF17018">
    <property type="entry name" value="MICSWaP"/>
    <property type="match status" value="1"/>
</dbReference>
<dbReference type="OrthoDB" id="2186354at2759"/>
<keyword evidence="2" id="KW-1185">Reference proteome</keyword>
<protein>
    <submittedName>
        <fullName evidence="1">Uncharacterized protein</fullName>
    </submittedName>
</protein>
<dbReference type="AlphaFoldDB" id="A0A059F4B7"/>
<accession>A0A059F4B7</accession>
<proteinExistence type="predicted"/>
<evidence type="ECO:0000313" key="2">
    <source>
        <dbReference type="Proteomes" id="UP000030655"/>
    </source>
</evidence>